<accession>A0A7W4XWS2</accession>
<dbReference type="AlphaFoldDB" id="A0A7W4XWS2"/>
<evidence type="ECO:0000256" key="1">
    <source>
        <dbReference type="ARBA" id="ARBA00013064"/>
    </source>
</evidence>
<dbReference type="GO" id="GO:0004725">
    <property type="term" value="F:protein tyrosine phosphatase activity"/>
    <property type="evidence" value="ECO:0007669"/>
    <property type="project" value="UniProtKB-EC"/>
</dbReference>
<dbReference type="Gene3D" id="3.40.50.2300">
    <property type="match status" value="1"/>
</dbReference>
<keyword evidence="3" id="KW-0378">Hydrolase</keyword>
<evidence type="ECO:0000313" key="3">
    <source>
        <dbReference type="EMBL" id="MBB2901366.1"/>
    </source>
</evidence>
<dbReference type="SUPFAM" id="SSF52788">
    <property type="entry name" value="Phosphotyrosine protein phosphatases I"/>
    <property type="match status" value="1"/>
</dbReference>
<dbReference type="PANTHER" id="PTHR11717:SF7">
    <property type="entry name" value="LOW MOLECULAR WEIGHT PHOSPHOTYROSINE PROTEIN PHOSPHATASE"/>
    <property type="match status" value="1"/>
</dbReference>
<proteinExistence type="predicted"/>
<dbReference type="SMART" id="SM00226">
    <property type="entry name" value="LMWPc"/>
    <property type="match status" value="1"/>
</dbReference>
<reference evidence="3 4" key="2">
    <citation type="submission" date="2020-08" db="EMBL/GenBank/DDBJ databases">
        <authorList>
            <person name="Partida-Martinez L."/>
            <person name="Huntemann M."/>
            <person name="Clum A."/>
            <person name="Wang J."/>
            <person name="Palaniappan K."/>
            <person name="Ritter S."/>
            <person name="Chen I.-M."/>
            <person name="Stamatis D."/>
            <person name="Reddy T."/>
            <person name="O'Malley R."/>
            <person name="Daum C."/>
            <person name="Shapiro N."/>
            <person name="Ivanova N."/>
            <person name="Kyrpides N."/>
            <person name="Woyke T."/>
        </authorList>
    </citation>
    <scope>NUCLEOTIDE SEQUENCE [LARGE SCALE GENOMIC DNA]</scope>
    <source>
        <strain evidence="3 4">AS2.23</strain>
    </source>
</reference>
<name>A0A7W4XWS2_KINRA</name>
<dbReference type="InterPro" id="IPR023485">
    <property type="entry name" value="Ptyr_pPase"/>
</dbReference>
<gene>
    <name evidence="3" type="ORF">FHR75_002154</name>
</gene>
<dbReference type="PANTHER" id="PTHR11717">
    <property type="entry name" value="LOW MOLECULAR WEIGHT PROTEIN TYROSINE PHOSPHATASE"/>
    <property type="match status" value="1"/>
</dbReference>
<comment type="caution">
    <text evidence="3">The sequence shown here is derived from an EMBL/GenBank/DDBJ whole genome shotgun (WGS) entry which is preliminary data.</text>
</comment>
<dbReference type="InterPro" id="IPR050438">
    <property type="entry name" value="LMW_PTPase"/>
</dbReference>
<reference evidence="3 4" key="1">
    <citation type="submission" date="2020-08" db="EMBL/GenBank/DDBJ databases">
        <title>The Agave Microbiome: Exploring the role of microbial communities in plant adaptations to desert environments.</title>
        <authorList>
            <person name="Partida-Martinez L.P."/>
        </authorList>
    </citation>
    <scope>NUCLEOTIDE SEQUENCE [LARGE SCALE GENOMIC DNA]</scope>
    <source>
        <strain evidence="3 4">AS2.23</strain>
    </source>
</reference>
<evidence type="ECO:0000313" key="4">
    <source>
        <dbReference type="Proteomes" id="UP000533269"/>
    </source>
</evidence>
<dbReference type="InterPro" id="IPR036196">
    <property type="entry name" value="Ptyr_pPase_sf"/>
</dbReference>
<organism evidence="3 4">
    <name type="scientific">Kineococcus radiotolerans</name>
    <dbReference type="NCBI Taxonomy" id="131568"/>
    <lineage>
        <taxon>Bacteria</taxon>
        <taxon>Bacillati</taxon>
        <taxon>Actinomycetota</taxon>
        <taxon>Actinomycetes</taxon>
        <taxon>Kineosporiales</taxon>
        <taxon>Kineosporiaceae</taxon>
        <taxon>Kineococcus</taxon>
    </lineage>
</organism>
<evidence type="ECO:0000259" key="2">
    <source>
        <dbReference type="SMART" id="SM00226"/>
    </source>
</evidence>
<dbReference type="Pfam" id="PF01451">
    <property type="entry name" value="LMWPc"/>
    <property type="match status" value="1"/>
</dbReference>
<dbReference type="EMBL" id="JACHVY010000001">
    <property type="protein sequence ID" value="MBB2901366.1"/>
    <property type="molecule type" value="Genomic_DNA"/>
</dbReference>
<feature type="domain" description="Phosphotyrosine protein phosphatase I" evidence="2">
    <location>
        <begin position="5"/>
        <end position="154"/>
    </location>
</feature>
<dbReference type="EC" id="3.1.3.48" evidence="1"/>
<dbReference type="Proteomes" id="UP000533269">
    <property type="component" value="Unassembled WGS sequence"/>
</dbReference>
<sequence length="204" mass="21723">MRTRFEVLVVCTANVSRSPLGVALLRHHLTERFGEAAATIRVTSAGTDARDGEPTDRAVAEVLRRLHRPVLATGPARRLDARLVDTADLVLTMTRTQRASVITTVPPAQRRVFTVLELARIARRLGGDHRLPASSAPAAALRALVTAAPAWRGPTAPQDPASDDVADVHLLEVEEQLKAGRRLDEAFAAVVAALPGPPAGAAPR</sequence>
<protein>
    <recommendedName>
        <fullName evidence="1">protein-tyrosine-phosphatase</fullName>
        <ecNumber evidence="1">3.1.3.48</ecNumber>
    </recommendedName>
</protein>
<dbReference type="RefSeq" id="WP_183391310.1">
    <property type="nucleotide sequence ID" value="NZ_JACHVY010000001.1"/>
</dbReference>